<gene>
    <name evidence="2" type="ORF">EZS28_037122</name>
</gene>
<feature type="region of interest" description="Disordered" evidence="1">
    <location>
        <begin position="48"/>
        <end position="143"/>
    </location>
</feature>
<sequence>MRTEIVGEGHQKYGCTGDLSIDSWNENVSDQFYIEQKKKRCKERERRLKEKEQGILIGDETQKVNQMNRSNNEIEQRQKSYSYSDSDLESSEQEDEDEEDNIDESSSSEEEEEEESENSQISDISNNNTKMKNQLKEKDQQLKSDLIIPHYSYKMTFGEEQEEDDDEIQDEDGAEEIDLNQFRSRWFQKRRERVQQFDRNGQEYEEEDQVNEPDIQYSDEEAEDNNEDIYDNDGAEEVDVILIRKCSSHRRTLHLIILTLQIIISLPAPSWKRSYEKDASILKKGEQH</sequence>
<feature type="compositionally biased region" description="Low complexity" evidence="1">
    <location>
        <begin position="118"/>
        <end position="128"/>
    </location>
</feature>
<organism evidence="2 3">
    <name type="scientific">Streblomastix strix</name>
    <dbReference type="NCBI Taxonomy" id="222440"/>
    <lineage>
        <taxon>Eukaryota</taxon>
        <taxon>Metamonada</taxon>
        <taxon>Preaxostyla</taxon>
        <taxon>Oxymonadida</taxon>
        <taxon>Streblomastigidae</taxon>
        <taxon>Streblomastix</taxon>
    </lineage>
</organism>
<dbReference type="Proteomes" id="UP000324800">
    <property type="component" value="Unassembled WGS sequence"/>
</dbReference>
<feature type="region of interest" description="Disordered" evidence="1">
    <location>
        <begin position="197"/>
        <end position="230"/>
    </location>
</feature>
<name>A0A5J4UBV2_9EUKA</name>
<feature type="compositionally biased region" description="Acidic residues" evidence="1">
    <location>
        <begin position="203"/>
        <end position="230"/>
    </location>
</feature>
<dbReference type="AlphaFoldDB" id="A0A5J4UBV2"/>
<feature type="compositionally biased region" description="Acidic residues" evidence="1">
    <location>
        <begin position="86"/>
        <end position="117"/>
    </location>
</feature>
<protein>
    <submittedName>
        <fullName evidence="2">Uncharacterized protein</fullName>
    </submittedName>
</protein>
<evidence type="ECO:0000313" key="3">
    <source>
        <dbReference type="Proteomes" id="UP000324800"/>
    </source>
</evidence>
<accession>A0A5J4UBV2</accession>
<dbReference type="EMBL" id="SNRW01018421">
    <property type="protein sequence ID" value="KAA6367352.1"/>
    <property type="molecule type" value="Genomic_DNA"/>
</dbReference>
<reference evidence="2 3" key="1">
    <citation type="submission" date="2019-03" db="EMBL/GenBank/DDBJ databases">
        <title>Single cell metagenomics reveals metabolic interactions within the superorganism composed of flagellate Streblomastix strix and complex community of Bacteroidetes bacteria on its surface.</title>
        <authorList>
            <person name="Treitli S.C."/>
            <person name="Kolisko M."/>
            <person name="Husnik F."/>
            <person name="Keeling P."/>
            <person name="Hampl V."/>
        </authorList>
    </citation>
    <scope>NUCLEOTIDE SEQUENCE [LARGE SCALE GENOMIC DNA]</scope>
    <source>
        <strain evidence="2">ST1C</strain>
    </source>
</reference>
<comment type="caution">
    <text evidence="2">The sequence shown here is derived from an EMBL/GenBank/DDBJ whole genome shotgun (WGS) entry which is preliminary data.</text>
</comment>
<evidence type="ECO:0000256" key="1">
    <source>
        <dbReference type="SAM" id="MobiDB-lite"/>
    </source>
</evidence>
<evidence type="ECO:0000313" key="2">
    <source>
        <dbReference type="EMBL" id="KAA6367352.1"/>
    </source>
</evidence>
<proteinExistence type="predicted"/>